<dbReference type="RefSeq" id="WP_158586890.1">
    <property type="nucleotide sequence ID" value="NZ_CAWODQ010000005.1"/>
</dbReference>
<feature type="non-terminal residue" evidence="1">
    <location>
        <position position="1"/>
    </location>
</feature>
<protein>
    <submittedName>
        <fullName evidence="1">Uncharacterized protein</fullName>
    </submittedName>
</protein>
<name>A0A418NN34_9SPHN</name>
<dbReference type="AlphaFoldDB" id="A0A418NN34"/>
<evidence type="ECO:0000313" key="2">
    <source>
        <dbReference type="Proteomes" id="UP000286576"/>
    </source>
</evidence>
<dbReference type="OrthoDB" id="1776524at2"/>
<sequence>DIRTGQVQAVGGNAELTSAGGAITTSDVSSTADVLLDAATRLTAQNVSARNDIVANSIDNMVLTSATADSDDNGTGDLTLTSTNGPLKVTGASSGVAVDIDSGGTATLGVDGNTLSFTQSTGGVLDIDAAGDIRTGQVQAVGGNAELTSAGGSITTANVSSTRNTLIAADTFITSQNIDADLDVSLVAGTTIQAEDVTAGNHITATSEGRMVLGSATANDDGGSVGDLSLGSTDGPLRVTGASSGVNVDIDSGGAAALGDVTATDGNLAITAGNSANATVNGAITTQDLSATNGNIAIESVGGGNIATGTIDARNVGGDDTRANIAIDTAGSVMTGAINAGVTDAALLGSLTVGGGTTPDTVTFGGEVVADAIDVVSNTAISTGDLTALATDVSLDAGTRISTQNVIAEGDAMLDAGTSIEFATVMAGDNASLDAGTFIDGGSVTAGIDAILDAGTTIATGAVSAADDVAVTSADRMTLASVTADSDGSGVGSVSLSSTDGPLTVSGATSGVTVNVASGGNATLGFDGGVLSLTRSTGGLLEIDAAGTIRTGQIQATGGNAELTSSTASITTDSVSATGDAVLDAETSISSQNISAGRDVLKTAGTSVSTQNISAVRDVSQVAGSSITSLDITAGRDVSLTAGTTIGAQAVTSGNAITTNSVDATTLASATADSDSSGAGSVDLTSTNGPLTVTGAARGVSVEIDSGGAVTLGSARSTGGNVTIDAIGNLVTGPITSSANLLIGQMDAPANVQFGGTSNVVGDVTITSDGTITVAANSSVTAGSDLLTTSADIDLGSGSLLKAEGDATLTVSQDASQVRLGAAASNGGGAFALTDAELNRIEAQNLLLQANSTNVEVSSVTFDGAAGSETFTVATTGDIAFTGAIDGSGTGGLFQFGGSAPNTGLAGTISMNTERASLLFAGADLQVRADDILFGTQPFIQEMIDLRDGSGGNFSGLLGALIVGNSGSSLYNAGLDYSGPATYLEASNLNVVYGDSALFQNSGEVSTALVETTGVNISQTLTIDPTDTTNAFAIFGTIETLEGRAAALADPSIVILLDDDEVQPFASRINGCQIRSGADCLNTVIGNTIVEISSEQFDLFSSESDVLLPFDPLVGTNNEGLFSDVGPDCEEFDENGICITPSEEQ</sequence>
<gene>
    <name evidence="1" type="ORF">D2V07_17355</name>
</gene>
<dbReference type="EMBL" id="QXFL01000013">
    <property type="protein sequence ID" value="RIV82876.1"/>
    <property type="molecule type" value="Genomic_DNA"/>
</dbReference>
<accession>A0A418NN34</accession>
<dbReference type="Proteomes" id="UP000286576">
    <property type="component" value="Unassembled WGS sequence"/>
</dbReference>
<proteinExistence type="predicted"/>
<reference evidence="1 2" key="1">
    <citation type="submission" date="2018-08" db="EMBL/GenBank/DDBJ databases">
        <title>Erythrobacter zhengii sp.nov., a bacterium isolated from deep-sea sediment.</title>
        <authorList>
            <person name="Fang C."/>
            <person name="Wu Y.-H."/>
            <person name="Sun C."/>
            <person name="Wang H."/>
            <person name="Cheng H."/>
            <person name="Meng F.-X."/>
            <person name="Wang C.-S."/>
            <person name="Xu X.-W."/>
        </authorList>
    </citation>
    <scope>NUCLEOTIDE SEQUENCE [LARGE SCALE GENOMIC DNA]</scope>
    <source>
        <strain evidence="1 2">V18</strain>
    </source>
</reference>
<comment type="caution">
    <text evidence="1">The sequence shown here is derived from an EMBL/GenBank/DDBJ whole genome shotgun (WGS) entry which is preliminary data.</text>
</comment>
<keyword evidence="2" id="KW-1185">Reference proteome</keyword>
<organism evidence="1 2">
    <name type="scientific">Aurantiacibacter zhengii</name>
    <dbReference type="NCBI Taxonomy" id="2307003"/>
    <lineage>
        <taxon>Bacteria</taxon>
        <taxon>Pseudomonadati</taxon>
        <taxon>Pseudomonadota</taxon>
        <taxon>Alphaproteobacteria</taxon>
        <taxon>Sphingomonadales</taxon>
        <taxon>Erythrobacteraceae</taxon>
        <taxon>Aurantiacibacter</taxon>
    </lineage>
</organism>
<evidence type="ECO:0000313" key="1">
    <source>
        <dbReference type="EMBL" id="RIV82876.1"/>
    </source>
</evidence>